<keyword evidence="1" id="KW-0812">Transmembrane</keyword>
<name>A0A1B0B5Q5_9MUSC</name>
<sequence length="92" mass="10815">MFIFSNQLLFYMIFVLCSQQILHMVYTNIYISTSFWIMDSHGAIGKYVHVGNLASEFTFSKSSYLQSNIKLNEMLEKQILLHTLVHIHMHNL</sequence>
<dbReference type="VEuPathDB" id="VectorBase:GPPI019722"/>
<dbReference type="EMBL" id="JXJN01008798">
    <property type="status" value="NOT_ANNOTATED_CDS"/>
    <property type="molecule type" value="Genomic_DNA"/>
</dbReference>
<dbReference type="EnsemblMetazoa" id="GPPI019722-RA">
    <property type="protein sequence ID" value="GPPI019722-PA"/>
    <property type="gene ID" value="GPPI019722"/>
</dbReference>
<evidence type="ECO:0000256" key="1">
    <source>
        <dbReference type="SAM" id="Phobius"/>
    </source>
</evidence>
<evidence type="ECO:0000313" key="3">
    <source>
        <dbReference type="Proteomes" id="UP000092460"/>
    </source>
</evidence>
<reference evidence="3" key="1">
    <citation type="submission" date="2015-01" db="EMBL/GenBank/DDBJ databases">
        <authorList>
            <person name="Aksoy S."/>
            <person name="Warren W."/>
            <person name="Wilson R.K."/>
        </authorList>
    </citation>
    <scope>NUCLEOTIDE SEQUENCE [LARGE SCALE GENOMIC DNA]</scope>
    <source>
        <strain evidence="3">IAEA</strain>
    </source>
</reference>
<dbReference type="AlphaFoldDB" id="A0A1B0B5Q5"/>
<feature type="transmembrane region" description="Helical" evidence="1">
    <location>
        <begin position="9"/>
        <end position="31"/>
    </location>
</feature>
<proteinExistence type="predicted"/>
<protein>
    <submittedName>
        <fullName evidence="2">Uncharacterized protein</fullName>
    </submittedName>
</protein>
<keyword evidence="3" id="KW-1185">Reference proteome</keyword>
<accession>A0A1B0B5Q5</accession>
<evidence type="ECO:0000313" key="2">
    <source>
        <dbReference type="EnsemblMetazoa" id="GPPI019722-PA"/>
    </source>
</evidence>
<dbReference type="Proteomes" id="UP000092460">
    <property type="component" value="Unassembled WGS sequence"/>
</dbReference>
<dbReference type="EMBL" id="JXJN01008799">
    <property type="status" value="NOT_ANNOTATED_CDS"/>
    <property type="molecule type" value="Genomic_DNA"/>
</dbReference>
<keyword evidence="1" id="KW-1133">Transmembrane helix</keyword>
<keyword evidence="1" id="KW-0472">Membrane</keyword>
<reference evidence="2" key="2">
    <citation type="submission" date="2020-05" db="UniProtKB">
        <authorList>
            <consortium name="EnsemblMetazoa"/>
        </authorList>
    </citation>
    <scope>IDENTIFICATION</scope>
    <source>
        <strain evidence="2">IAEA</strain>
    </source>
</reference>
<organism evidence="2 3">
    <name type="scientific">Glossina palpalis gambiensis</name>
    <dbReference type="NCBI Taxonomy" id="67801"/>
    <lineage>
        <taxon>Eukaryota</taxon>
        <taxon>Metazoa</taxon>
        <taxon>Ecdysozoa</taxon>
        <taxon>Arthropoda</taxon>
        <taxon>Hexapoda</taxon>
        <taxon>Insecta</taxon>
        <taxon>Pterygota</taxon>
        <taxon>Neoptera</taxon>
        <taxon>Endopterygota</taxon>
        <taxon>Diptera</taxon>
        <taxon>Brachycera</taxon>
        <taxon>Muscomorpha</taxon>
        <taxon>Hippoboscoidea</taxon>
        <taxon>Glossinidae</taxon>
        <taxon>Glossina</taxon>
    </lineage>
</organism>